<dbReference type="Gene3D" id="1.10.287.1480">
    <property type="match status" value="1"/>
</dbReference>
<gene>
    <name evidence="4" type="primary">rps14</name>
</gene>
<dbReference type="GO" id="GO:0005840">
    <property type="term" value="C:ribosome"/>
    <property type="evidence" value="ECO:0007669"/>
    <property type="project" value="UniProtKB-KW"/>
</dbReference>
<reference evidence="4" key="1">
    <citation type="journal article" date="2016" name="Genome Biol. Evol.">
        <title>Mitochondrion-to-Chloroplast DNA Transfers and Intragenomic Proliferation of Chloroplast Group II Introns in Gloeotilopsis Green Algae (Ulotrichales, Ulvophyceae).</title>
        <authorList>
            <person name="Turmel M."/>
            <person name="Otis C."/>
            <person name="Lemieux C."/>
        </authorList>
    </citation>
    <scope>NUCLEOTIDE SEQUENCE</scope>
</reference>
<dbReference type="EMBL" id="KX306822">
    <property type="protein sequence ID" value="AOC61511.1"/>
    <property type="molecule type" value="Genomic_DNA"/>
</dbReference>
<accession>A0A1B2RYV1</accession>
<geneLocation type="mitochondrion" evidence="4"/>
<dbReference type="GO" id="GO:0006412">
    <property type="term" value="P:translation"/>
    <property type="evidence" value="ECO:0007669"/>
    <property type="project" value="InterPro"/>
</dbReference>
<dbReference type="GO" id="GO:1990904">
    <property type="term" value="C:ribonucleoprotein complex"/>
    <property type="evidence" value="ECO:0007669"/>
    <property type="project" value="UniProtKB-KW"/>
</dbReference>
<keyword evidence="2 4" id="KW-0689">Ribosomal protein</keyword>
<dbReference type="Pfam" id="PF00253">
    <property type="entry name" value="Ribosomal_S14"/>
    <property type="match status" value="1"/>
</dbReference>
<keyword evidence="4" id="KW-0496">Mitochondrion</keyword>
<dbReference type="InterPro" id="IPR018271">
    <property type="entry name" value="Ribosomal_uS14_CS"/>
</dbReference>
<comment type="similarity">
    <text evidence="1">Belongs to the universal ribosomal protein uS14 family.</text>
</comment>
<evidence type="ECO:0000313" key="4">
    <source>
        <dbReference type="EMBL" id="AOC61511.1"/>
    </source>
</evidence>
<name>A0A1B2RYV1_9CHLO</name>
<protein>
    <submittedName>
        <fullName evidence="4">Ribosomal protein S14</fullName>
    </submittedName>
</protein>
<sequence length="111" mass="13043">MQNTRFFDLNFRSQISDWKRRKKYFLKELNFLVYRSLLETAAYRKPESGLLVLNTENRLQNLKQSTLARIRNRCVVSGRSTSLKKFRLSRIVFRSLAGSGKLAGISKRLNK</sequence>
<organism evidence="4">
    <name type="scientific">Rhexinema sarcinoideum</name>
    <dbReference type="NCBI Taxonomy" id="43261"/>
    <lineage>
        <taxon>Eukaryota</taxon>
        <taxon>Viridiplantae</taxon>
        <taxon>Chlorophyta</taxon>
        <taxon>core chlorophytes</taxon>
        <taxon>Ulvophyceae</taxon>
        <taxon>OUU clade</taxon>
        <taxon>Ulotrichales</taxon>
        <taxon>Helicodictyaceae</taxon>
        <taxon>Rhexinema</taxon>
    </lineage>
</organism>
<dbReference type="SUPFAM" id="SSF57716">
    <property type="entry name" value="Glucocorticoid receptor-like (DNA-binding domain)"/>
    <property type="match status" value="1"/>
</dbReference>
<dbReference type="PROSITE" id="PS00527">
    <property type="entry name" value="RIBOSOMAL_S14"/>
    <property type="match status" value="1"/>
</dbReference>
<proteinExistence type="inferred from homology"/>
<dbReference type="AlphaFoldDB" id="A0A1B2RYV1"/>
<evidence type="ECO:0000256" key="1">
    <source>
        <dbReference type="ARBA" id="ARBA00009083"/>
    </source>
</evidence>
<evidence type="ECO:0000256" key="3">
    <source>
        <dbReference type="ARBA" id="ARBA00023274"/>
    </source>
</evidence>
<dbReference type="GO" id="GO:0003735">
    <property type="term" value="F:structural constituent of ribosome"/>
    <property type="evidence" value="ECO:0007669"/>
    <property type="project" value="InterPro"/>
</dbReference>
<dbReference type="InterPro" id="IPR001209">
    <property type="entry name" value="Ribosomal_uS14"/>
</dbReference>
<evidence type="ECO:0000256" key="2">
    <source>
        <dbReference type="ARBA" id="ARBA00022980"/>
    </source>
</evidence>
<keyword evidence="3" id="KW-0687">Ribonucleoprotein</keyword>